<keyword evidence="5" id="KW-1185">Reference proteome</keyword>
<dbReference type="InterPro" id="IPR011006">
    <property type="entry name" value="CheY-like_superfamily"/>
</dbReference>
<dbReference type="InterPro" id="IPR050595">
    <property type="entry name" value="Bact_response_regulator"/>
</dbReference>
<dbReference type="PROSITE" id="PS50110">
    <property type="entry name" value="RESPONSE_REGULATORY"/>
    <property type="match status" value="1"/>
</dbReference>
<dbReference type="Gene3D" id="3.40.50.2300">
    <property type="match status" value="1"/>
</dbReference>
<evidence type="ECO:0000313" key="4">
    <source>
        <dbReference type="EMBL" id="TQV89477.1"/>
    </source>
</evidence>
<protein>
    <submittedName>
        <fullName evidence="4">Response regulator transcription factor</fullName>
    </submittedName>
</protein>
<dbReference type="AlphaFoldDB" id="A0A545UJ35"/>
<keyword evidence="1 2" id="KW-0597">Phosphoprotein</keyword>
<comment type="caution">
    <text evidence="4">The sequence shown here is derived from an EMBL/GenBank/DDBJ whole genome shotgun (WGS) entry which is preliminary data.</text>
</comment>
<reference evidence="4 5" key="1">
    <citation type="submission" date="2019-07" db="EMBL/GenBank/DDBJ databases">
        <title>Draft genome for Aliikangiella sp. M105.</title>
        <authorList>
            <person name="Wang G."/>
        </authorList>
    </citation>
    <scope>NUCLEOTIDE SEQUENCE [LARGE SCALE GENOMIC DNA]</scope>
    <source>
        <strain evidence="4 5">M105</strain>
    </source>
</reference>
<dbReference type="GO" id="GO:0000160">
    <property type="term" value="P:phosphorelay signal transduction system"/>
    <property type="evidence" value="ECO:0007669"/>
    <property type="project" value="InterPro"/>
</dbReference>
<dbReference type="PANTHER" id="PTHR44591">
    <property type="entry name" value="STRESS RESPONSE REGULATOR PROTEIN 1"/>
    <property type="match status" value="1"/>
</dbReference>
<dbReference type="InterPro" id="IPR001789">
    <property type="entry name" value="Sig_transdc_resp-reg_receiver"/>
</dbReference>
<dbReference type="OrthoDB" id="9802426at2"/>
<name>A0A545UJ35_9GAMM</name>
<dbReference type="PANTHER" id="PTHR44591:SF3">
    <property type="entry name" value="RESPONSE REGULATORY DOMAIN-CONTAINING PROTEIN"/>
    <property type="match status" value="1"/>
</dbReference>
<organism evidence="4 5">
    <name type="scientific">Aliikangiella coralliicola</name>
    <dbReference type="NCBI Taxonomy" id="2592383"/>
    <lineage>
        <taxon>Bacteria</taxon>
        <taxon>Pseudomonadati</taxon>
        <taxon>Pseudomonadota</taxon>
        <taxon>Gammaproteobacteria</taxon>
        <taxon>Oceanospirillales</taxon>
        <taxon>Pleioneaceae</taxon>
        <taxon>Aliikangiella</taxon>
    </lineage>
</organism>
<accession>A0A545UJ35</accession>
<proteinExistence type="predicted"/>
<sequence length="144" mass="16063">MYKVLIVEDNLEIAKPLIALLNNCGFETEHCMRGNSVLGAFQDFAPDLILLDLVLPVVDGLEVCQQIRRVSDLPIIIISAEASPIIRLKCFELGANDFVEKPFGIAKLITLIETNLKQRKTKRCANIKIDAISENLPKSITSYH</sequence>
<gene>
    <name evidence="4" type="ORF">FLL46_00935</name>
</gene>
<evidence type="ECO:0000256" key="2">
    <source>
        <dbReference type="PROSITE-ProRule" id="PRU00169"/>
    </source>
</evidence>
<evidence type="ECO:0000256" key="1">
    <source>
        <dbReference type="ARBA" id="ARBA00022553"/>
    </source>
</evidence>
<dbReference type="SUPFAM" id="SSF52172">
    <property type="entry name" value="CheY-like"/>
    <property type="match status" value="1"/>
</dbReference>
<feature type="modified residue" description="4-aspartylphosphate" evidence="2">
    <location>
        <position position="52"/>
    </location>
</feature>
<dbReference type="CDD" id="cd17574">
    <property type="entry name" value="REC_OmpR"/>
    <property type="match status" value="1"/>
</dbReference>
<feature type="domain" description="Response regulatory" evidence="3">
    <location>
        <begin position="3"/>
        <end position="116"/>
    </location>
</feature>
<evidence type="ECO:0000259" key="3">
    <source>
        <dbReference type="PROSITE" id="PS50110"/>
    </source>
</evidence>
<dbReference type="RefSeq" id="WP_142891541.1">
    <property type="nucleotide sequence ID" value="NZ_ML660160.1"/>
</dbReference>
<dbReference type="EMBL" id="VIKS01000001">
    <property type="protein sequence ID" value="TQV89477.1"/>
    <property type="molecule type" value="Genomic_DNA"/>
</dbReference>
<dbReference type="SMART" id="SM00448">
    <property type="entry name" value="REC"/>
    <property type="match status" value="1"/>
</dbReference>
<dbReference type="Proteomes" id="UP000315439">
    <property type="component" value="Unassembled WGS sequence"/>
</dbReference>
<dbReference type="Pfam" id="PF00072">
    <property type="entry name" value="Response_reg"/>
    <property type="match status" value="1"/>
</dbReference>
<evidence type="ECO:0000313" key="5">
    <source>
        <dbReference type="Proteomes" id="UP000315439"/>
    </source>
</evidence>